<evidence type="ECO:0000256" key="8">
    <source>
        <dbReference type="SAM" id="Phobius"/>
    </source>
</evidence>
<dbReference type="InterPro" id="IPR003918">
    <property type="entry name" value="NADH_UbQ_OxRdtase"/>
</dbReference>
<evidence type="ECO:0000256" key="7">
    <source>
        <dbReference type="RuleBase" id="RU000320"/>
    </source>
</evidence>
<feature type="transmembrane region" description="Helical" evidence="8">
    <location>
        <begin position="376"/>
        <end position="399"/>
    </location>
</feature>
<proteinExistence type="inferred from homology"/>
<evidence type="ECO:0000256" key="5">
    <source>
        <dbReference type="ARBA" id="ARBA00022989"/>
    </source>
</evidence>
<organism evidence="10 11">
    <name type="scientific">Spiribacter pallidus</name>
    <dbReference type="NCBI Taxonomy" id="1987936"/>
    <lineage>
        <taxon>Bacteria</taxon>
        <taxon>Pseudomonadati</taxon>
        <taxon>Pseudomonadota</taxon>
        <taxon>Gammaproteobacteria</taxon>
        <taxon>Chromatiales</taxon>
        <taxon>Ectothiorhodospiraceae</taxon>
        <taxon>Spiribacter</taxon>
    </lineage>
</organism>
<evidence type="ECO:0000259" key="9">
    <source>
        <dbReference type="Pfam" id="PF00361"/>
    </source>
</evidence>
<dbReference type="PANTHER" id="PTHR42703:SF1">
    <property type="entry name" value="NA(+)_H(+) ANTIPORTER SUBUNIT D1"/>
    <property type="match status" value="1"/>
</dbReference>
<evidence type="ECO:0000256" key="1">
    <source>
        <dbReference type="ARBA" id="ARBA00004651"/>
    </source>
</evidence>
<gene>
    <name evidence="10" type="ORF">V6X73_01925</name>
</gene>
<comment type="caution">
    <text evidence="10">The sequence shown here is derived from an EMBL/GenBank/DDBJ whole genome shotgun (WGS) entry which is preliminary data.</text>
</comment>
<feature type="transmembrane region" description="Helical" evidence="8">
    <location>
        <begin position="452"/>
        <end position="470"/>
    </location>
</feature>
<dbReference type="PANTHER" id="PTHR42703">
    <property type="entry name" value="NADH DEHYDROGENASE"/>
    <property type="match status" value="1"/>
</dbReference>
<evidence type="ECO:0000313" key="10">
    <source>
        <dbReference type="EMBL" id="MEX0468497.1"/>
    </source>
</evidence>
<keyword evidence="6 8" id="KW-0472">Membrane</keyword>
<feature type="transmembrane region" description="Helical" evidence="8">
    <location>
        <begin position="272"/>
        <end position="297"/>
    </location>
</feature>
<keyword evidence="3" id="KW-1003">Cell membrane</keyword>
<sequence>MNRLVELMPFIVLLPLLAGPVCALLPGRRLPWLLAVAAAAGAFIIAATTLAGVMDGTTLRYAFGNWPPPIGIEYRVDAANALVALLITGVATILLPWAAPTVDAEVPERQGVFYALFLIAMAGLLGITLTGDVFNVFVFLEISSLATYGLIAHGRDRRALLAAFRYLIMGTVGATFLLIGIAFLYILTGSLNMVDLAERLPGVSDSRALQVALGFIVVGLAIKLALFPLHHWLPNAYTYAPTLITAFLAATATKVALYVMLRVVFDVFGPAYSFAALPLASALMVLAIAGMFAGSWLAILQENLKRMLAYSSVAQVGYMVLGVSLVSVAGLGAAFLHLFNHGLMKAALFASVGIVAYQAGSVRIQDLQGIGRQMPWTLTAFALAGLSLIGVPPTAGFISKWVLISAALNAGQAWLVVLILITSLMALVYIARVVETAWLRPRPADAPAVNEAAWWLLAPVWLLVAANFYFGLDTRLTLGGATAAAEALAGGALGVGR</sequence>
<feature type="transmembrane region" description="Helical" evidence="8">
    <location>
        <begin position="318"/>
        <end position="340"/>
    </location>
</feature>
<evidence type="ECO:0000256" key="3">
    <source>
        <dbReference type="ARBA" id="ARBA00022475"/>
    </source>
</evidence>
<dbReference type="RefSeq" id="WP_367958002.1">
    <property type="nucleotide sequence ID" value="NZ_JBAKFK010000001.1"/>
</dbReference>
<feature type="transmembrane region" description="Helical" evidence="8">
    <location>
        <begin position="208"/>
        <end position="227"/>
    </location>
</feature>
<dbReference type="PRINTS" id="PR01437">
    <property type="entry name" value="NUOXDRDTASE4"/>
</dbReference>
<accession>A0ABV3TA41</accession>
<dbReference type="Proteomes" id="UP001556709">
    <property type="component" value="Unassembled WGS sequence"/>
</dbReference>
<keyword evidence="5 8" id="KW-1133">Transmembrane helix</keyword>
<feature type="transmembrane region" description="Helical" evidence="8">
    <location>
        <begin position="136"/>
        <end position="154"/>
    </location>
</feature>
<evidence type="ECO:0000256" key="6">
    <source>
        <dbReference type="ARBA" id="ARBA00023136"/>
    </source>
</evidence>
<protein>
    <submittedName>
        <fullName evidence="10">Monovalent cation/H+ antiporter subunit D family protein</fullName>
    </submittedName>
</protein>
<feature type="transmembrane region" description="Helical" evidence="8">
    <location>
        <begin position="78"/>
        <end position="99"/>
    </location>
</feature>
<dbReference type="Pfam" id="PF00361">
    <property type="entry name" value="Proton_antipo_M"/>
    <property type="match status" value="1"/>
</dbReference>
<feature type="transmembrane region" description="Helical" evidence="8">
    <location>
        <begin position="32"/>
        <end position="54"/>
    </location>
</feature>
<comment type="similarity">
    <text evidence="2">Belongs to the CPA3 antiporters (TC 2.A.63) subunit D family.</text>
</comment>
<feature type="transmembrane region" description="Helical" evidence="8">
    <location>
        <begin position="111"/>
        <end position="130"/>
    </location>
</feature>
<reference evidence="10 11" key="1">
    <citation type="submission" date="2024-02" db="EMBL/GenBank/DDBJ databases">
        <title>New especies of Spiribacter isolated from saline water.</title>
        <authorList>
            <person name="Leon M.J."/>
            <person name="De La Haba R."/>
            <person name="Sanchez-Porro C."/>
            <person name="Ventosa A."/>
        </authorList>
    </citation>
    <scope>NUCLEOTIDE SEQUENCE [LARGE SCALE GENOMIC DNA]</scope>
    <source>
        <strain evidence="11">ag22IC6-390</strain>
    </source>
</reference>
<evidence type="ECO:0000256" key="2">
    <source>
        <dbReference type="ARBA" id="ARBA00005346"/>
    </source>
</evidence>
<name>A0ABV3TA41_9GAMM</name>
<feature type="transmembrane region" description="Helical" evidence="8">
    <location>
        <begin position="166"/>
        <end position="188"/>
    </location>
</feature>
<comment type="subcellular location">
    <subcellularLocation>
        <location evidence="1">Cell membrane</location>
        <topology evidence="1">Multi-pass membrane protein</topology>
    </subcellularLocation>
    <subcellularLocation>
        <location evidence="7">Membrane</location>
        <topology evidence="7">Multi-pass membrane protein</topology>
    </subcellularLocation>
</comment>
<feature type="transmembrane region" description="Helical" evidence="8">
    <location>
        <begin position="6"/>
        <end position="25"/>
    </location>
</feature>
<feature type="transmembrane region" description="Helical" evidence="8">
    <location>
        <begin position="411"/>
        <end position="431"/>
    </location>
</feature>
<evidence type="ECO:0000256" key="4">
    <source>
        <dbReference type="ARBA" id="ARBA00022692"/>
    </source>
</evidence>
<keyword evidence="4 7" id="KW-0812">Transmembrane</keyword>
<evidence type="ECO:0000313" key="11">
    <source>
        <dbReference type="Proteomes" id="UP001556709"/>
    </source>
</evidence>
<dbReference type="EMBL" id="JBAKFM010000001">
    <property type="protein sequence ID" value="MEX0468497.1"/>
    <property type="molecule type" value="Genomic_DNA"/>
</dbReference>
<feature type="transmembrane region" description="Helical" evidence="8">
    <location>
        <begin position="239"/>
        <end position="260"/>
    </location>
</feature>
<feature type="domain" description="NADH:quinone oxidoreductase/Mrp antiporter transmembrane" evidence="9">
    <location>
        <begin position="131"/>
        <end position="425"/>
    </location>
</feature>
<keyword evidence="11" id="KW-1185">Reference proteome</keyword>
<dbReference type="InterPro" id="IPR001750">
    <property type="entry name" value="ND/Mrp_TM"/>
</dbReference>
<dbReference type="InterPro" id="IPR050586">
    <property type="entry name" value="CPA3_Na-H_Antiporter_D"/>
</dbReference>